<protein>
    <submittedName>
        <fullName evidence="2">Uncharacterized protein</fullName>
    </submittedName>
</protein>
<evidence type="ECO:0000256" key="1">
    <source>
        <dbReference type="SAM" id="SignalP"/>
    </source>
</evidence>
<keyword evidence="3" id="KW-1185">Reference proteome</keyword>
<name>A0A8H3TWK3_9TREE</name>
<dbReference type="AlphaFoldDB" id="A0A8H3TWK3"/>
<accession>A0A8H3TWK3</accession>
<gene>
    <name evidence="2" type="ORF">NliqN6_4497</name>
</gene>
<proteinExistence type="predicted"/>
<organism evidence="2 3">
    <name type="scientific">Naganishia liquefaciens</name>
    <dbReference type="NCBI Taxonomy" id="104408"/>
    <lineage>
        <taxon>Eukaryota</taxon>
        <taxon>Fungi</taxon>
        <taxon>Dikarya</taxon>
        <taxon>Basidiomycota</taxon>
        <taxon>Agaricomycotina</taxon>
        <taxon>Tremellomycetes</taxon>
        <taxon>Filobasidiales</taxon>
        <taxon>Filobasidiaceae</taxon>
        <taxon>Naganishia</taxon>
    </lineage>
</organism>
<keyword evidence="1" id="KW-0732">Signal</keyword>
<feature type="signal peptide" evidence="1">
    <location>
        <begin position="1"/>
        <end position="19"/>
    </location>
</feature>
<evidence type="ECO:0000313" key="3">
    <source>
        <dbReference type="Proteomes" id="UP000620104"/>
    </source>
</evidence>
<dbReference type="EMBL" id="BLZA01000028">
    <property type="protein sequence ID" value="GHJ88095.1"/>
    <property type="molecule type" value="Genomic_DNA"/>
</dbReference>
<sequence length="47" mass="4795">MQFSTFFVAVVAMAAAALAAPVPEAAVTAACGFNRNSCSWKKDEGSA</sequence>
<comment type="caution">
    <text evidence="2">The sequence shown here is derived from an EMBL/GenBank/DDBJ whole genome shotgun (WGS) entry which is preliminary data.</text>
</comment>
<reference evidence="2" key="1">
    <citation type="submission" date="2020-07" db="EMBL/GenBank/DDBJ databases">
        <title>Draft Genome Sequence of a Deep-Sea Yeast, Naganishia (Cryptococcus) liquefaciens strain N6.</title>
        <authorList>
            <person name="Han Y.W."/>
            <person name="Kajitani R."/>
            <person name="Morimoto H."/>
            <person name="Parhat M."/>
            <person name="Tsubouchi H."/>
            <person name="Bakenova O."/>
            <person name="Ogata M."/>
            <person name="Argunhan B."/>
            <person name="Aoki R."/>
            <person name="Kajiwara S."/>
            <person name="Itoh T."/>
            <person name="Iwasaki H."/>
        </authorList>
    </citation>
    <scope>NUCLEOTIDE SEQUENCE</scope>
    <source>
        <strain evidence="2">N6</strain>
    </source>
</reference>
<evidence type="ECO:0000313" key="2">
    <source>
        <dbReference type="EMBL" id="GHJ88095.1"/>
    </source>
</evidence>
<dbReference type="Proteomes" id="UP000620104">
    <property type="component" value="Unassembled WGS sequence"/>
</dbReference>
<feature type="chain" id="PRO_5034059666" evidence="1">
    <location>
        <begin position="20"/>
        <end position="47"/>
    </location>
</feature>